<proteinExistence type="predicted"/>
<name>A0ABT9H8E1_9SPHN</name>
<evidence type="ECO:0000313" key="2">
    <source>
        <dbReference type="Proteomes" id="UP001235664"/>
    </source>
</evidence>
<organism evidence="1 2">
    <name type="scientific">Qipengyuania benthica</name>
    <dbReference type="NCBI Taxonomy" id="3067651"/>
    <lineage>
        <taxon>Bacteria</taxon>
        <taxon>Pseudomonadati</taxon>
        <taxon>Pseudomonadota</taxon>
        <taxon>Alphaproteobacteria</taxon>
        <taxon>Sphingomonadales</taxon>
        <taxon>Erythrobacteraceae</taxon>
        <taxon>Qipengyuania</taxon>
    </lineage>
</organism>
<accession>A0ABT9H8E1</accession>
<dbReference type="Proteomes" id="UP001235664">
    <property type="component" value="Unassembled WGS sequence"/>
</dbReference>
<reference evidence="1 2" key="1">
    <citation type="submission" date="2023-08" db="EMBL/GenBank/DDBJ databases">
        <title>genomic of DY56.</title>
        <authorList>
            <person name="Wang Y."/>
        </authorList>
    </citation>
    <scope>NUCLEOTIDE SEQUENCE [LARGE SCALE GENOMIC DNA]</scope>
    <source>
        <strain evidence="1 2">DY56-A-20</strain>
    </source>
</reference>
<sequence>MKALLKQYLTSLKERDELDVILPDILSEVGFNVISRPKRGTKQYGVDVAAIGTWPKTGGKALYLLSIKSGDLKRTDWDVGQQALRPSLNEILDYYIPKHIPKRYQDLPVVIAMCFGGDIHEDIRPTVDSFVDKHTVAQQIEFEEWNGDHLADLIATGLLREKIFPKEVQSNFRKAVAFVDEPQVCLTHFYGVLAGLASQDFKTKAARLTAVRQIYLAAWTIFVWCRDVKNLEAAYLCSELAVLWTWHFTRDQFEKQSKVATELESAVNKIIQLQRSIGGAYLEEHVYPLTEARDALASSVPSSSALDVNLKLFDAMGRVALHGFWILLTRNRLPDDTADEVLQQFSAEIERVERTLINMVEKNPVYFTPVKDDHAIEIMMACLFLAHQDRHDFIHKWVEQITYATIMAYRRGGYYPCTLQEYTDLAEHPQPSDEYRKEVTAGSILYPTLAIWLAIVRHEQALSDLADFSANNMEHCTFQLWLPDSATEEHLYRNSARHGVGLDGFDLENGSEKVIELIDKEIQASRAFYELSASRTNLWPIIMMACRQYRLPLPPHFWTLAPVE</sequence>
<evidence type="ECO:0000313" key="1">
    <source>
        <dbReference type="EMBL" id="MDP4539582.1"/>
    </source>
</evidence>
<protein>
    <recommendedName>
        <fullName evidence="3">Chemotaxis protein</fullName>
    </recommendedName>
</protein>
<evidence type="ECO:0008006" key="3">
    <source>
        <dbReference type="Google" id="ProtNLM"/>
    </source>
</evidence>
<keyword evidence="2" id="KW-1185">Reference proteome</keyword>
<dbReference type="EMBL" id="JAVAIL010000002">
    <property type="protein sequence ID" value="MDP4539582.1"/>
    <property type="molecule type" value="Genomic_DNA"/>
</dbReference>
<comment type="caution">
    <text evidence="1">The sequence shown here is derived from an EMBL/GenBank/DDBJ whole genome shotgun (WGS) entry which is preliminary data.</text>
</comment>
<gene>
    <name evidence="1" type="ORF">Q9K01_08110</name>
</gene>
<dbReference type="RefSeq" id="WP_305929703.1">
    <property type="nucleotide sequence ID" value="NZ_JAVAIL010000002.1"/>
</dbReference>